<organism evidence="1 2">
    <name type="scientific">Plectus sambesii</name>
    <dbReference type="NCBI Taxonomy" id="2011161"/>
    <lineage>
        <taxon>Eukaryota</taxon>
        <taxon>Metazoa</taxon>
        <taxon>Ecdysozoa</taxon>
        <taxon>Nematoda</taxon>
        <taxon>Chromadorea</taxon>
        <taxon>Plectida</taxon>
        <taxon>Plectina</taxon>
        <taxon>Plectoidea</taxon>
        <taxon>Plectidae</taxon>
        <taxon>Plectus</taxon>
    </lineage>
</organism>
<dbReference type="WBParaSite" id="PSAMB.scaffold1129size35608.g11180.t1">
    <property type="protein sequence ID" value="PSAMB.scaffold1129size35608.g11180.t1"/>
    <property type="gene ID" value="PSAMB.scaffold1129size35608.g11180"/>
</dbReference>
<proteinExistence type="predicted"/>
<evidence type="ECO:0000313" key="2">
    <source>
        <dbReference type="WBParaSite" id="PSAMB.scaffold1129size35608.g11180.t1"/>
    </source>
</evidence>
<keyword evidence="1" id="KW-1185">Reference proteome</keyword>
<dbReference type="AlphaFoldDB" id="A0A914UNK9"/>
<protein>
    <submittedName>
        <fullName evidence="2">Uncharacterized protein</fullName>
    </submittedName>
</protein>
<accession>A0A914UNK9</accession>
<name>A0A914UNK9_9BILA</name>
<evidence type="ECO:0000313" key="1">
    <source>
        <dbReference type="Proteomes" id="UP000887566"/>
    </source>
</evidence>
<reference evidence="2" key="1">
    <citation type="submission" date="2022-11" db="UniProtKB">
        <authorList>
            <consortium name="WormBaseParasite"/>
        </authorList>
    </citation>
    <scope>IDENTIFICATION</scope>
</reference>
<dbReference type="Proteomes" id="UP000887566">
    <property type="component" value="Unplaced"/>
</dbReference>
<sequence length="224" mass="24135">MVVVRRGGRRSPTTLPALSALRAPRAEGGRAGVNDGRYKAALMRPPTANNPHNNIYYSSAFYSPFARSRPRPFAKYSAPRLCAHPSASRDDRRWVVQRLPRHDQRPSACPFLAAPTLNVADFGSLQGRIIGSFGRGEGVARTTRSAPLRAFGLPAGSFSLVGYRERRSLRRCLTGEWEMPAAARRGHPTADCAQCALIARLASVSGQIALPPPVLTGADPPPAA</sequence>